<dbReference type="InterPro" id="IPR000847">
    <property type="entry name" value="LysR_HTH_N"/>
</dbReference>
<sequence>MNLAQMRSLLAIMDADCNISLAASRLNATQPALSRQLKQLEEELGFQIFLRRGKSLGQPTPSGAAVLGHARKLLGEMANIETLAANHRRETRGLMRIAATQTLGRFVLPPALRRLKRRFADLQFRLHPGGEGECIAMLERDEIDLALVSTEGERPAAFAAIPLFSWQRVLVVPAAHSWAMRERPVTLAELADVPLVAAETITRHDYKLGRSFHAAGLHPTIACTARDADTMKTFVRMDLGVGVMAEMALTEQDADLIALPTGHLFPGCITWALLRGDRIQRDFIFELLRELAPTLSIEAIDKALQGDAPSLPGLTPMG</sequence>
<dbReference type="PROSITE" id="PS50931">
    <property type="entry name" value="HTH_LYSR"/>
    <property type="match status" value="1"/>
</dbReference>
<dbReference type="GO" id="GO:0000976">
    <property type="term" value="F:transcription cis-regulatory region binding"/>
    <property type="evidence" value="ECO:0007669"/>
    <property type="project" value="TreeGrafter"/>
</dbReference>
<gene>
    <name evidence="6" type="ORF">EOE18_17010</name>
</gene>
<dbReference type="SUPFAM" id="SSF53850">
    <property type="entry name" value="Periplasmic binding protein-like II"/>
    <property type="match status" value="1"/>
</dbReference>
<dbReference type="RefSeq" id="WP_127711738.1">
    <property type="nucleotide sequence ID" value="NZ_SACO01000019.1"/>
</dbReference>
<evidence type="ECO:0000313" key="6">
    <source>
        <dbReference type="EMBL" id="RVU03233.1"/>
    </source>
</evidence>
<dbReference type="OrthoDB" id="9815174at2"/>
<name>A0A437MZY8_9SPHN</name>
<evidence type="ECO:0000259" key="5">
    <source>
        <dbReference type="PROSITE" id="PS50931"/>
    </source>
</evidence>
<comment type="similarity">
    <text evidence="1">Belongs to the LysR transcriptional regulatory family.</text>
</comment>
<dbReference type="GO" id="GO:0003700">
    <property type="term" value="F:DNA-binding transcription factor activity"/>
    <property type="evidence" value="ECO:0007669"/>
    <property type="project" value="InterPro"/>
</dbReference>
<evidence type="ECO:0000313" key="7">
    <source>
        <dbReference type="Proteomes" id="UP000282837"/>
    </source>
</evidence>
<keyword evidence="2" id="KW-0805">Transcription regulation</keyword>
<dbReference type="InterPro" id="IPR036390">
    <property type="entry name" value="WH_DNA-bd_sf"/>
</dbReference>
<dbReference type="Proteomes" id="UP000282837">
    <property type="component" value="Unassembled WGS sequence"/>
</dbReference>
<proteinExistence type="inferred from homology"/>
<dbReference type="Gene3D" id="3.40.190.10">
    <property type="entry name" value="Periplasmic binding protein-like II"/>
    <property type="match status" value="2"/>
</dbReference>
<dbReference type="GO" id="GO:0019344">
    <property type="term" value="P:cysteine biosynthetic process"/>
    <property type="evidence" value="ECO:0007669"/>
    <property type="project" value="TreeGrafter"/>
</dbReference>
<evidence type="ECO:0000256" key="3">
    <source>
        <dbReference type="ARBA" id="ARBA00023125"/>
    </source>
</evidence>
<dbReference type="PRINTS" id="PR00039">
    <property type="entry name" value="HTHLYSR"/>
</dbReference>
<dbReference type="InterPro" id="IPR036388">
    <property type="entry name" value="WH-like_DNA-bd_sf"/>
</dbReference>
<feature type="domain" description="HTH lysR-type" evidence="5">
    <location>
        <begin position="1"/>
        <end position="60"/>
    </location>
</feature>
<evidence type="ECO:0000256" key="4">
    <source>
        <dbReference type="ARBA" id="ARBA00023163"/>
    </source>
</evidence>
<dbReference type="SUPFAM" id="SSF46785">
    <property type="entry name" value="Winged helix' DNA-binding domain"/>
    <property type="match status" value="1"/>
</dbReference>
<accession>A0A437MZY8</accession>
<dbReference type="Gene3D" id="1.10.10.10">
    <property type="entry name" value="Winged helix-like DNA-binding domain superfamily/Winged helix DNA-binding domain"/>
    <property type="match status" value="1"/>
</dbReference>
<dbReference type="InterPro" id="IPR005119">
    <property type="entry name" value="LysR_subst-bd"/>
</dbReference>
<dbReference type="EMBL" id="SACO01000019">
    <property type="protein sequence ID" value="RVU03233.1"/>
    <property type="molecule type" value="Genomic_DNA"/>
</dbReference>
<evidence type="ECO:0000256" key="1">
    <source>
        <dbReference type="ARBA" id="ARBA00009437"/>
    </source>
</evidence>
<keyword evidence="7" id="KW-1185">Reference proteome</keyword>
<dbReference type="PANTHER" id="PTHR30126:SF6">
    <property type="entry name" value="HTH-TYPE TRANSCRIPTIONAL REGULATOR CYSB-RELATED"/>
    <property type="match status" value="1"/>
</dbReference>
<keyword evidence="4" id="KW-0804">Transcription</keyword>
<dbReference type="PANTHER" id="PTHR30126">
    <property type="entry name" value="HTH-TYPE TRANSCRIPTIONAL REGULATOR"/>
    <property type="match status" value="1"/>
</dbReference>
<comment type="caution">
    <text evidence="6">The sequence shown here is derived from an EMBL/GenBank/DDBJ whole genome shotgun (WGS) entry which is preliminary data.</text>
</comment>
<dbReference type="AlphaFoldDB" id="A0A437MZY8"/>
<reference evidence="6 7" key="1">
    <citation type="submission" date="2019-01" db="EMBL/GenBank/DDBJ databases">
        <authorList>
            <person name="Chen W.-M."/>
        </authorList>
    </citation>
    <scope>NUCLEOTIDE SEQUENCE [LARGE SCALE GENOMIC DNA]</scope>
    <source>
        <strain evidence="6 7">FSY-9</strain>
    </source>
</reference>
<organism evidence="6 7">
    <name type="scientific">Novosphingobium umbonatum</name>
    <dbReference type="NCBI Taxonomy" id="1908524"/>
    <lineage>
        <taxon>Bacteria</taxon>
        <taxon>Pseudomonadati</taxon>
        <taxon>Pseudomonadota</taxon>
        <taxon>Alphaproteobacteria</taxon>
        <taxon>Sphingomonadales</taxon>
        <taxon>Sphingomonadaceae</taxon>
        <taxon>Novosphingobium</taxon>
    </lineage>
</organism>
<dbReference type="Pfam" id="PF00126">
    <property type="entry name" value="HTH_1"/>
    <property type="match status" value="1"/>
</dbReference>
<evidence type="ECO:0000256" key="2">
    <source>
        <dbReference type="ARBA" id="ARBA00023015"/>
    </source>
</evidence>
<keyword evidence="3" id="KW-0238">DNA-binding</keyword>
<protein>
    <submittedName>
        <fullName evidence="6">LysR family transcriptional regulator</fullName>
    </submittedName>
</protein>
<dbReference type="Pfam" id="PF03466">
    <property type="entry name" value="LysR_substrate"/>
    <property type="match status" value="1"/>
</dbReference>